<dbReference type="Proteomes" id="UP001262410">
    <property type="component" value="Unassembled WGS sequence"/>
</dbReference>
<feature type="signal peptide" evidence="4">
    <location>
        <begin position="1"/>
        <end position="23"/>
    </location>
</feature>
<dbReference type="InterPro" id="IPR006059">
    <property type="entry name" value="SBP"/>
</dbReference>
<dbReference type="EMBL" id="JAVDPW010000007">
    <property type="protein sequence ID" value="MDR6291560.1"/>
    <property type="molecule type" value="Genomic_DNA"/>
</dbReference>
<accession>A0ABU1JSG2</accession>
<gene>
    <name evidence="5" type="ORF">E9232_004094</name>
</gene>
<name>A0ABU1JSG2_9PROT</name>
<keyword evidence="6" id="KW-1185">Reference proteome</keyword>
<protein>
    <submittedName>
        <fullName evidence="5">Multiple sugar transport system substrate-binding protein</fullName>
    </submittedName>
</protein>
<dbReference type="RefSeq" id="WP_309796886.1">
    <property type="nucleotide sequence ID" value="NZ_JAVDPW010000007.1"/>
</dbReference>
<comment type="caution">
    <text evidence="5">The sequence shown here is derived from an EMBL/GenBank/DDBJ whole genome shotgun (WGS) entry which is preliminary data.</text>
</comment>
<dbReference type="PANTHER" id="PTHR30061">
    <property type="entry name" value="MALTOSE-BINDING PERIPLASMIC PROTEIN"/>
    <property type="match status" value="1"/>
</dbReference>
<evidence type="ECO:0000313" key="5">
    <source>
        <dbReference type="EMBL" id="MDR6291560.1"/>
    </source>
</evidence>
<dbReference type="Gene3D" id="3.40.190.10">
    <property type="entry name" value="Periplasmic binding protein-like II"/>
    <property type="match status" value="2"/>
</dbReference>
<feature type="chain" id="PRO_5046943277" evidence="4">
    <location>
        <begin position="24"/>
        <end position="406"/>
    </location>
</feature>
<dbReference type="PANTHER" id="PTHR30061:SF50">
    <property type="entry name" value="MALTOSE_MALTODEXTRIN-BINDING PERIPLASMIC PROTEIN"/>
    <property type="match status" value="1"/>
</dbReference>
<dbReference type="SUPFAM" id="SSF53850">
    <property type="entry name" value="Periplasmic binding protein-like II"/>
    <property type="match status" value="1"/>
</dbReference>
<keyword evidence="3 4" id="KW-0732">Signal</keyword>
<comment type="similarity">
    <text evidence="1">Belongs to the bacterial solute-binding protein 1 family.</text>
</comment>
<evidence type="ECO:0000256" key="1">
    <source>
        <dbReference type="ARBA" id="ARBA00008520"/>
    </source>
</evidence>
<dbReference type="Pfam" id="PF01547">
    <property type="entry name" value="SBP_bac_1"/>
    <property type="match status" value="1"/>
</dbReference>
<evidence type="ECO:0000256" key="2">
    <source>
        <dbReference type="ARBA" id="ARBA00022448"/>
    </source>
</evidence>
<keyword evidence="2" id="KW-0813">Transport</keyword>
<evidence type="ECO:0000256" key="4">
    <source>
        <dbReference type="SAM" id="SignalP"/>
    </source>
</evidence>
<dbReference type="CDD" id="cd13585">
    <property type="entry name" value="PBP2_TMBP_like"/>
    <property type="match status" value="1"/>
</dbReference>
<sequence>MTRTLRLLLGTAALLASATLAQAEPVTLEVWTHDEDETKFTYVFVKEFQAQHPDITVNLKHVNFADVVNDAMRAYAAGSAPDVIGIDNPETAMFAARNVLLDLSPYVEQSQVIKADAFYPGPRNSSTWDGKLFAIPRASNTLALYYNADMFKAAGLDPDKPPQTWDDLYQAAKKLTDPAKNVYGLAFSAIGTEEGTFQFLPFIQSAGADYDSVGSDGAVRALEFWQKLLDEKLASPDTLIRSQYDSTGTFNAGNAAMAISGPWELPRMAKEAKFDWRVALFPIEKDGSPRASALGDFNNVIFKTSKHPKEAFMLLEYIYSQNHRIWNEFGLLPPVQDAKADSPQWPKAYAVFTEQMQYARPRGPNPDWPKISKAIQTAIQSALTHQSDPKTALQTAQATIDRVLKK</sequence>
<proteinExistence type="inferred from homology"/>
<organism evidence="5 6">
    <name type="scientific">Inquilinus ginsengisoli</name>
    <dbReference type="NCBI Taxonomy" id="363840"/>
    <lineage>
        <taxon>Bacteria</taxon>
        <taxon>Pseudomonadati</taxon>
        <taxon>Pseudomonadota</taxon>
        <taxon>Alphaproteobacteria</taxon>
        <taxon>Rhodospirillales</taxon>
        <taxon>Rhodospirillaceae</taxon>
        <taxon>Inquilinus</taxon>
    </lineage>
</organism>
<evidence type="ECO:0000256" key="3">
    <source>
        <dbReference type="ARBA" id="ARBA00022729"/>
    </source>
</evidence>
<keyword evidence="5" id="KW-0762">Sugar transport</keyword>
<evidence type="ECO:0000313" key="6">
    <source>
        <dbReference type="Proteomes" id="UP001262410"/>
    </source>
</evidence>
<reference evidence="5 6" key="1">
    <citation type="submission" date="2023-07" db="EMBL/GenBank/DDBJ databases">
        <title>Sorghum-associated microbial communities from plants grown in Nebraska, USA.</title>
        <authorList>
            <person name="Schachtman D."/>
        </authorList>
    </citation>
    <scope>NUCLEOTIDE SEQUENCE [LARGE SCALE GENOMIC DNA]</scope>
    <source>
        <strain evidence="5 6">584</strain>
    </source>
</reference>